<dbReference type="PATRIC" id="fig|104102.12.peg.1555"/>
<sequence length="59" mass="6913">MILIKGWMKISAIHKGCFENQKMNHGVIMIIGREGRHIYVTHNGLMRLVWTEWGMYVAL</sequence>
<comment type="caution">
    <text evidence="1">The sequence shown here is derived from an EMBL/GenBank/DDBJ whole genome shotgun (WGS) entry which is preliminary data.</text>
</comment>
<dbReference type="Proteomes" id="UP000075411">
    <property type="component" value="Unassembled WGS sequence"/>
</dbReference>
<gene>
    <name evidence="1" type="ORF">AD947_08755</name>
</gene>
<accession>A0A149TW47</accession>
<evidence type="ECO:0000313" key="1">
    <source>
        <dbReference type="EMBL" id="KXV57317.1"/>
    </source>
</evidence>
<proteinExistence type="predicted"/>
<reference evidence="1 2" key="1">
    <citation type="submission" date="2015-06" db="EMBL/GenBank/DDBJ databases">
        <title>Improved classification and identification of acetic acid bacteria using matrix-assisted laser desorption/ionization time-of-flight mass spectrometry; Gluconobacter nephelii and Gluconobacter uchimurae are later heterotypic synonyms of Gluconobacter japonicus and Gluconobacter oxydans, respectively.</title>
        <authorList>
            <person name="Li L."/>
            <person name="Cleenwerck I."/>
            <person name="De Vuyst L."/>
            <person name="Vandamme P."/>
        </authorList>
    </citation>
    <scope>NUCLEOTIDE SEQUENCE [LARGE SCALE GENOMIC DNA]</scope>
    <source>
        <strain evidence="1 2">LMG 1663</strain>
    </source>
</reference>
<organism evidence="1 2">
    <name type="scientific">Acetobacter tropicalis</name>
    <dbReference type="NCBI Taxonomy" id="104102"/>
    <lineage>
        <taxon>Bacteria</taxon>
        <taxon>Pseudomonadati</taxon>
        <taxon>Pseudomonadota</taxon>
        <taxon>Alphaproteobacteria</taxon>
        <taxon>Acetobacterales</taxon>
        <taxon>Acetobacteraceae</taxon>
        <taxon>Acetobacter</taxon>
    </lineage>
</organism>
<evidence type="ECO:0000313" key="2">
    <source>
        <dbReference type="Proteomes" id="UP000075411"/>
    </source>
</evidence>
<dbReference type="AlphaFoldDB" id="A0A149TW47"/>
<dbReference type="EMBL" id="LHZT01000121">
    <property type="protein sequence ID" value="KXV57317.1"/>
    <property type="molecule type" value="Genomic_DNA"/>
</dbReference>
<name>A0A149TW47_9PROT</name>
<protein>
    <submittedName>
        <fullName evidence="1">Uncharacterized protein</fullName>
    </submittedName>
</protein>